<comment type="caution">
    <text evidence="1">The sequence shown here is derived from an EMBL/GenBank/DDBJ whole genome shotgun (WGS) entry which is preliminary data.</text>
</comment>
<protein>
    <submittedName>
        <fullName evidence="1">Uncharacterized protein</fullName>
    </submittedName>
</protein>
<organism evidence="1 2">
    <name type="scientific">Phyllosticta paracitricarpa</name>
    <dbReference type="NCBI Taxonomy" id="2016321"/>
    <lineage>
        <taxon>Eukaryota</taxon>
        <taxon>Fungi</taxon>
        <taxon>Dikarya</taxon>
        <taxon>Ascomycota</taxon>
        <taxon>Pezizomycotina</taxon>
        <taxon>Dothideomycetes</taxon>
        <taxon>Dothideomycetes incertae sedis</taxon>
        <taxon>Botryosphaeriales</taxon>
        <taxon>Phyllostictaceae</taxon>
        <taxon>Phyllosticta</taxon>
    </lineage>
</organism>
<keyword evidence="2" id="KW-1185">Reference proteome</keyword>
<proteinExistence type="predicted"/>
<reference evidence="1 2" key="1">
    <citation type="submission" date="2024-04" db="EMBL/GenBank/DDBJ databases">
        <title>Phyllosticta paracitricarpa is synonymous to the EU quarantine fungus P. citricarpa based on phylogenomic analyses.</title>
        <authorList>
            <consortium name="Lawrence Berkeley National Laboratory"/>
            <person name="Van ingen-buijs V.A."/>
            <person name="Van westerhoven A.C."/>
            <person name="Haridas S."/>
            <person name="Skiadas P."/>
            <person name="Martin F."/>
            <person name="Groenewald J.Z."/>
            <person name="Crous P.W."/>
            <person name="Seidl M.F."/>
        </authorList>
    </citation>
    <scope>NUCLEOTIDE SEQUENCE [LARGE SCALE GENOMIC DNA]</scope>
    <source>
        <strain evidence="1 2">CBS 141358</strain>
    </source>
</reference>
<dbReference type="Proteomes" id="UP001367316">
    <property type="component" value="Unassembled WGS sequence"/>
</dbReference>
<evidence type="ECO:0000313" key="1">
    <source>
        <dbReference type="EMBL" id="KAK7613938.1"/>
    </source>
</evidence>
<dbReference type="EMBL" id="JBBPBF010000005">
    <property type="protein sequence ID" value="KAK7613938.1"/>
    <property type="molecule type" value="Genomic_DNA"/>
</dbReference>
<name>A0ABR1NFH2_9PEZI</name>
<evidence type="ECO:0000313" key="2">
    <source>
        <dbReference type="Proteomes" id="UP001367316"/>
    </source>
</evidence>
<accession>A0ABR1NFH2</accession>
<gene>
    <name evidence="1" type="ORF">JOL62DRAFT_349011</name>
</gene>
<sequence length="330" mass="37605">MGESYPHAYNQVPLSDLSPEHGQALKTTLARVLDTEIAKRTFAQILDGLPLDQERYARPRVHPLVDGKCEVCSEAYNALEAFQNNFSFDMLRFDVKKAQAYQNSSFGGDEFKKHLLEMTAVAIHDIGVELFDRADGGLHQVKYVPIEPLEELSEQSTEGTTKEPISPLFYHSDYFEWNQYPRGLADCVGYWTEKSILGGVVVFDRGESGLEYNDLYLHPNPPARLFEVLPQQLQAFVDFGTSAQQDGKVSPPFPMRPRRYAKRLMEWQTHQLHIFRDVYERLPPRPDWRGPSCVRSLDDDVDFIYALHEAKESGVLPNDFNVPPLPPSDG</sequence>